<accession>A0A7S4SKK8</accession>
<protein>
    <submittedName>
        <fullName evidence="2">Uncharacterized protein</fullName>
    </submittedName>
</protein>
<evidence type="ECO:0000313" key="2">
    <source>
        <dbReference type="EMBL" id="CAE4647757.1"/>
    </source>
</evidence>
<name>A0A7S4SKK8_9DINO</name>
<sequence length="361" mass="38658">MAQGGPGTWRTRPPSAPQQAPGHGTRVRAALRLGRASRESRAVAGDAMQPCLAIAAGLALAGASGGDGALDAAANEEAVVVEDGAFEEEYVEQLRRGILNITMREEKGIKRPYRFDRAFSSAYTFFFTSTLEGLPHASAVLGLPLEGFLDRGVDPRCNAFFLNGVVLSAGAAPAQPPWHDFAITVHADQSLRVYAADVALPDDGTARTVVILYLSDVLAGGELEVYDHFGAAEAAHREAERRALSRCRGGRGAKRARCESLVADRAILNTTRGRLAPRRGRLVRFRGSRSHAVRRLRTVVGASAEQARVSLVLEQFSFPPGVLRRIPTVWSERGGRPLFASGALRERFVSPSGGPRAWGGG</sequence>
<organism evidence="2">
    <name type="scientific">Alexandrium monilatum</name>
    <dbReference type="NCBI Taxonomy" id="311494"/>
    <lineage>
        <taxon>Eukaryota</taxon>
        <taxon>Sar</taxon>
        <taxon>Alveolata</taxon>
        <taxon>Dinophyceae</taxon>
        <taxon>Gonyaulacales</taxon>
        <taxon>Pyrocystaceae</taxon>
        <taxon>Alexandrium</taxon>
    </lineage>
</organism>
<reference evidence="2" key="1">
    <citation type="submission" date="2021-01" db="EMBL/GenBank/DDBJ databases">
        <authorList>
            <person name="Corre E."/>
            <person name="Pelletier E."/>
            <person name="Niang G."/>
            <person name="Scheremetjew M."/>
            <person name="Finn R."/>
            <person name="Kale V."/>
            <person name="Holt S."/>
            <person name="Cochrane G."/>
            <person name="Meng A."/>
            <person name="Brown T."/>
            <person name="Cohen L."/>
        </authorList>
    </citation>
    <scope>NUCLEOTIDE SEQUENCE</scope>
    <source>
        <strain evidence="2">CCMP3105</strain>
    </source>
</reference>
<feature type="region of interest" description="Disordered" evidence="1">
    <location>
        <begin position="1"/>
        <end position="25"/>
    </location>
</feature>
<dbReference type="EMBL" id="HBNR01072246">
    <property type="protein sequence ID" value="CAE4647757.1"/>
    <property type="molecule type" value="Transcribed_RNA"/>
</dbReference>
<evidence type="ECO:0000256" key="1">
    <source>
        <dbReference type="SAM" id="MobiDB-lite"/>
    </source>
</evidence>
<dbReference type="AlphaFoldDB" id="A0A7S4SKK8"/>
<gene>
    <name evidence="2" type="ORF">AMON00008_LOCUS51214</name>
</gene>
<proteinExistence type="predicted"/>